<evidence type="ECO:0000259" key="10">
    <source>
        <dbReference type="Pfam" id="PF22638"/>
    </source>
</evidence>
<evidence type="ECO:0000313" key="12">
    <source>
        <dbReference type="Proteomes" id="UP001597452"/>
    </source>
</evidence>
<sequence>MPSTFHGLEVARRALFTQQSALHTTSHNIANANTEGYSRQRVQFEQTSPFPAPARNRPEIPGQLGTGVQAGQIERVRDAFLDFQYRTENNKNGYWSSRADALSRMEDIMNEPSDQGLAKAMDQFWNSLQDLATNPEDGGVRRVVTQRGEALAETFHYIDRSLKNVQGEFKNQLNTNGSQVNSIINNIQEYNEQINRIEPNGYLPNDLYDKRDVLIDELSQYVNIKVEKIGNGGNSKASAEGIAKITLLDQDGNPLKNENGENLTLISEENESRAFSFNFVEHEGQELVSQVNLTDQEGNSVSFNALEFNSTGSLKGTMDANGQVTVENGTVVGEPVGDYYNMVNQINKMAYEFAETFNNVHEQGFTLNGQQGGTFFDMTNTDEFNAASLIKVSDEIKNDENKIAASSDGAPGDGKHALELSEVRETVLGDLDGKSVQKYYESMIGDLGIKAEEANRMESNTSELKSSVESNRQAVSGVSLDEEMANMIKFQHAYNAAARSLTVVDEMLDRVINQLGIVGR</sequence>
<keyword evidence="11" id="KW-0969">Cilium</keyword>
<dbReference type="SUPFAM" id="SSF64518">
    <property type="entry name" value="Phase 1 flagellin"/>
    <property type="match status" value="1"/>
</dbReference>
<comment type="subcellular location">
    <subcellularLocation>
        <location evidence="1 7">Bacterial flagellum</location>
    </subcellularLocation>
    <subcellularLocation>
        <location evidence="2 7">Secreted</location>
    </subcellularLocation>
</comment>
<keyword evidence="11" id="KW-0966">Cell projection</keyword>
<comment type="caution">
    <text evidence="11">The sequence shown here is derived from an EMBL/GenBank/DDBJ whole genome shotgun (WGS) entry which is preliminary data.</text>
</comment>
<feature type="domain" description="Flagellar hook-associated protein FlgK helical" evidence="10">
    <location>
        <begin position="102"/>
        <end position="376"/>
    </location>
</feature>
<evidence type="ECO:0000256" key="5">
    <source>
        <dbReference type="ARBA" id="ARBA00022525"/>
    </source>
</evidence>
<evidence type="ECO:0000256" key="1">
    <source>
        <dbReference type="ARBA" id="ARBA00004365"/>
    </source>
</evidence>
<dbReference type="NCBIfam" id="TIGR02492">
    <property type="entry name" value="flgK_ends"/>
    <property type="match status" value="1"/>
</dbReference>
<comment type="similarity">
    <text evidence="3 7">Belongs to the flagella basal body rod proteins family.</text>
</comment>
<feature type="domain" description="Flagellar basal body rod protein N-terminal" evidence="8">
    <location>
        <begin position="8"/>
        <end position="37"/>
    </location>
</feature>
<accession>A0ABW5QAG7</accession>
<dbReference type="EMBL" id="JBHUMZ010000021">
    <property type="protein sequence ID" value="MFD2639004.1"/>
    <property type="molecule type" value="Genomic_DNA"/>
</dbReference>
<dbReference type="PANTHER" id="PTHR30033">
    <property type="entry name" value="FLAGELLAR HOOK-ASSOCIATED PROTEIN 1"/>
    <property type="match status" value="1"/>
</dbReference>
<dbReference type="RefSeq" id="WP_377328789.1">
    <property type="nucleotide sequence ID" value="NZ_JBHUMZ010000021.1"/>
</dbReference>
<dbReference type="PANTHER" id="PTHR30033:SF1">
    <property type="entry name" value="FLAGELLAR HOOK-ASSOCIATED PROTEIN 1"/>
    <property type="match status" value="1"/>
</dbReference>
<keyword evidence="5 7" id="KW-0964">Secreted</keyword>
<dbReference type="Proteomes" id="UP001597452">
    <property type="component" value="Unassembled WGS sequence"/>
</dbReference>
<evidence type="ECO:0000256" key="6">
    <source>
        <dbReference type="ARBA" id="ARBA00023143"/>
    </source>
</evidence>
<dbReference type="Pfam" id="PF22638">
    <property type="entry name" value="FlgK_D1"/>
    <property type="match status" value="1"/>
</dbReference>
<dbReference type="InterPro" id="IPR053927">
    <property type="entry name" value="FlgK_helical"/>
</dbReference>
<evidence type="ECO:0000256" key="3">
    <source>
        <dbReference type="ARBA" id="ARBA00009677"/>
    </source>
</evidence>
<reference evidence="12" key="1">
    <citation type="journal article" date="2019" name="Int. J. Syst. Evol. Microbiol.">
        <title>The Global Catalogue of Microorganisms (GCM) 10K type strain sequencing project: providing services to taxonomists for standard genome sequencing and annotation.</title>
        <authorList>
            <consortium name="The Broad Institute Genomics Platform"/>
            <consortium name="The Broad Institute Genome Sequencing Center for Infectious Disease"/>
            <person name="Wu L."/>
            <person name="Ma J."/>
        </authorList>
    </citation>
    <scope>NUCLEOTIDE SEQUENCE [LARGE SCALE GENOMIC DNA]</scope>
    <source>
        <strain evidence="12">TISTR 1571</strain>
    </source>
</reference>
<evidence type="ECO:0000259" key="8">
    <source>
        <dbReference type="Pfam" id="PF00460"/>
    </source>
</evidence>
<feature type="domain" description="Flagellar basal-body/hook protein C-terminal" evidence="9">
    <location>
        <begin position="475"/>
        <end position="514"/>
    </location>
</feature>
<keyword evidence="11" id="KW-0282">Flagellum</keyword>
<evidence type="ECO:0000256" key="7">
    <source>
        <dbReference type="RuleBase" id="RU362065"/>
    </source>
</evidence>
<dbReference type="InterPro" id="IPR002371">
    <property type="entry name" value="FlgK"/>
</dbReference>
<dbReference type="InterPro" id="IPR010930">
    <property type="entry name" value="Flg_bb/hook_C_dom"/>
</dbReference>
<dbReference type="Pfam" id="PF06429">
    <property type="entry name" value="Flg_bbr_C"/>
    <property type="match status" value="1"/>
</dbReference>
<evidence type="ECO:0000313" key="11">
    <source>
        <dbReference type="EMBL" id="MFD2639004.1"/>
    </source>
</evidence>
<protein>
    <recommendedName>
        <fullName evidence="4 7">Flagellar hook-associated protein 1</fullName>
        <shortName evidence="7">HAP1</shortName>
    </recommendedName>
</protein>
<name>A0ABW5QAG7_9BACI</name>
<evidence type="ECO:0000259" key="9">
    <source>
        <dbReference type="Pfam" id="PF06429"/>
    </source>
</evidence>
<evidence type="ECO:0000256" key="4">
    <source>
        <dbReference type="ARBA" id="ARBA00016244"/>
    </source>
</evidence>
<gene>
    <name evidence="7 11" type="primary">flgK</name>
    <name evidence="11" type="ORF">ACFSW4_09035</name>
</gene>
<organism evidence="11 12">
    <name type="scientific">Piscibacillus salipiscarius</name>
    <dbReference type="NCBI Taxonomy" id="299480"/>
    <lineage>
        <taxon>Bacteria</taxon>
        <taxon>Bacillati</taxon>
        <taxon>Bacillota</taxon>
        <taxon>Bacilli</taxon>
        <taxon>Bacillales</taxon>
        <taxon>Bacillaceae</taxon>
        <taxon>Piscibacillus</taxon>
    </lineage>
</organism>
<dbReference type="InterPro" id="IPR001444">
    <property type="entry name" value="Flag_bb_rod_N"/>
</dbReference>
<proteinExistence type="inferred from homology"/>
<dbReference type="PRINTS" id="PR01005">
    <property type="entry name" value="FLGHOOKAP1"/>
</dbReference>
<evidence type="ECO:0000256" key="2">
    <source>
        <dbReference type="ARBA" id="ARBA00004613"/>
    </source>
</evidence>
<keyword evidence="12" id="KW-1185">Reference proteome</keyword>
<dbReference type="Pfam" id="PF00460">
    <property type="entry name" value="Flg_bb_rod"/>
    <property type="match status" value="1"/>
</dbReference>
<keyword evidence="6 7" id="KW-0975">Bacterial flagellum</keyword>